<comment type="caution">
    <text evidence="3">The sequence shown here is derived from an EMBL/GenBank/DDBJ whole genome shotgun (WGS) entry which is preliminary data.</text>
</comment>
<protein>
    <recommendedName>
        <fullName evidence="2">DUF8056 domain-containing protein</fullName>
    </recommendedName>
</protein>
<name>A0ABD5Y3M9_9EURY</name>
<evidence type="ECO:0000259" key="2">
    <source>
        <dbReference type="Pfam" id="PF26243"/>
    </source>
</evidence>
<feature type="domain" description="DUF8056" evidence="2">
    <location>
        <begin position="9"/>
        <end position="174"/>
    </location>
</feature>
<dbReference type="InterPro" id="IPR058369">
    <property type="entry name" value="DUF8056"/>
</dbReference>
<keyword evidence="4" id="KW-1185">Reference proteome</keyword>
<keyword evidence="1" id="KW-1133">Transmembrane helix</keyword>
<feature type="transmembrane region" description="Helical" evidence="1">
    <location>
        <begin position="33"/>
        <end position="60"/>
    </location>
</feature>
<accession>A0ABD5Y3M9</accession>
<reference evidence="3 4" key="1">
    <citation type="journal article" date="2019" name="Int. J. Syst. Evol. Microbiol.">
        <title>The Global Catalogue of Microorganisms (GCM) 10K type strain sequencing project: providing services to taxonomists for standard genome sequencing and annotation.</title>
        <authorList>
            <consortium name="The Broad Institute Genomics Platform"/>
            <consortium name="The Broad Institute Genome Sequencing Center for Infectious Disease"/>
            <person name="Wu L."/>
            <person name="Ma J."/>
        </authorList>
    </citation>
    <scope>NUCLEOTIDE SEQUENCE [LARGE SCALE GENOMIC DNA]</scope>
    <source>
        <strain evidence="3 4">XZYJT29</strain>
    </source>
</reference>
<dbReference type="Proteomes" id="UP001596432">
    <property type="component" value="Unassembled WGS sequence"/>
</dbReference>
<evidence type="ECO:0000313" key="4">
    <source>
        <dbReference type="Proteomes" id="UP001596432"/>
    </source>
</evidence>
<feature type="transmembrane region" description="Helical" evidence="1">
    <location>
        <begin position="72"/>
        <end position="93"/>
    </location>
</feature>
<gene>
    <name evidence="3" type="ORF">ACFQMA_11115</name>
</gene>
<dbReference type="GeneID" id="78820663"/>
<feature type="transmembrane region" description="Helical" evidence="1">
    <location>
        <begin position="105"/>
        <end position="130"/>
    </location>
</feature>
<sequence>MSDGSNGEGAYSGILTAFPYAFRASESRVFRSYAAVSGLCSAGIVLLFAFAIVVLLGGTAGAPGGSFTFSRAFFLFLMLLVVAPLVAPVLLVARRHRRSGSTTRYDRALALSGYGFLAALYVMLVISIPAQQQSPPTGALGPIVALLYDLPAVAGVVPPLVVVGAMILVHRRFRTEAPIGAAASG</sequence>
<dbReference type="RefSeq" id="WP_274325933.1">
    <property type="nucleotide sequence ID" value="NZ_CP118158.1"/>
</dbReference>
<evidence type="ECO:0000313" key="3">
    <source>
        <dbReference type="EMBL" id="MFC7140375.1"/>
    </source>
</evidence>
<organism evidence="3 4">
    <name type="scientific">Halosimplex aquaticum</name>
    <dbReference type="NCBI Taxonomy" id="3026162"/>
    <lineage>
        <taxon>Archaea</taxon>
        <taxon>Methanobacteriati</taxon>
        <taxon>Methanobacteriota</taxon>
        <taxon>Stenosarchaea group</taxon>
        <taxon>Halobacteria</taxon>
        <taxon>Halobacteriales</taxon>
        <taxon>Haloarculaceae</taxon>
        <taxon>Halosimplex</taxon>
    </lineage>
</organism>
<dbReference type="Pfam" id="PF26243">
    <property type="entry name" value="DUF8056"/>
    <property type="match status" value="1"/>
</dbReference>
<feature type="transmembrane region" description="Helical" evidence="1">
    <location>
        <begin position="150"/>
        <end position="169"/>
    </location>
</feature>
<proteinExistence type="predicted"/>
<dbReference type="EMBL" id="JBHTAS010000001">
    <property type="protein sequence ID" value="MFC7140375.1"/>
    <property type="molecule type" value="Genomic_DNA"/>
</dbReference>
<keyword evidence="1" id="KW-0472">Membrane</keyword>
<dbReference type="AlphaFoldDB" id="A0ABD5Y3M9"/>
<keyword evidence="1" id="KW-0812">Transmembrane</keyword>
<evidence type="ECO:0000256" key="1">
    <source>
        <dbReference type="SAM" id="Phobius"/>
    </source>
</evidence>